<dbReference type="PANTHER" id="PTHR35122">
    <property type="entry name" value="OSJNBA0093F12.14 PROTEIN"/>
    <property type="match status" value="1"/>
</dbReference>
<dbReference type="Pfam" id="PF22272">
    <property type="entry name" value="LEA_3b"/>
    <property type="match status" value="1"/>
</dbReference>
<gene>
    <name evidence="1" type="ordered locus">VIT_12s0055g00400</name>
</gene>
<reference evidence="2" key="1">
    <citation type="journal article" date="2007" name="Nature">
        <title>The grapevine genome sequence suggests ancestral hexaploidization in major angiosperm phyla.</title>
        <authorList>
            <consortium name="The French-Italian Public Consortium for Grapevine Genome Characterization."/>
            <person name="Jaillon O."/>
            <person name="Aury J.-M."/>
            <person name="Noel B."/>
            <person name="Policriti A."/>
            <person name="Clepet C."/>
            <person name="Casagrande A."/>
            <person name="Choisne N."/>
            <person name="Aubourg S."/>
            <person name="Vitulo N."/>
            <person name="Jubin C."/>
            <person name="Vezzi A."/>
            <person name="Legeai F."/>
            <person name="Hugueney P."/>
            <person name="Dasilva C."/>
            <person name="Horner D."/>
            <person name="Mica E."/>
            <person name="Jublot D."/>
            <person name="Poulain J."/>
            <person name="Bruyere C."/>
            <person name="Billault A."/>
            <person name="Segurens B."/>
            <person name="Gouyvenoux M."/>
            <person name="Ugarte E."/>
            <person name="Cattonaro F."/>
            <person name="Anthouard V."/>
            <person name="Vico V."/>
            <person name="Del Fabbro C."/>
            <person name="Alaux M."/>
            <person name="Di Gaspero G."/>
            <person name="Dumas V."/>
            <person name="Felice N."/>
            <person name="Paillard S."/>
            <person name="Juman I."/>
            <person name="Moroldo M."/>
            <person name="Scalabrin S."/>
            <person name="Canaguier A."/>
            <person name="Le Clainche I."/>
            <person name="Malacrida G."/>
            <person name="Durand E."/>
            <person name="Pesole G."/>
            <person name="Laucou V."/>
            <person name="Chatelet P."/>
            <person name="Merdinoglu D."/>
            <person name="Delledonne M."/>
            <person name="Pezzotti M."/>
            <person name="Lecharny A."/>
            <person name="Scarpelli C."/>
            <person name="Artiguenave F."/>
            <person name="Pe M.E."/>
            <person name="Valle G."/>
            <person name="Morgante M."/>
            <person name="Caboche M."/>
            <person name="Adam-Blondon A.-F."/>
            <person name="Weissenbach J."/>
            <person name="Quetier F."/>
            <person name="Wincker P."/>
        </authorList>
    </citation>
    <scope>NUCLEOTIDE SEQUENCE [LARGE SCALE GENOMIC DNA]</scope>
    <source>
        <strain evidence="2">cv. Pinot noir / PN40024</strain>
    </source>
</reference>
<proteinExistence type="predicted"/>
<dbReference type="InParanoid" id="F6H1R5"/>
<evidence type="ECO:0000313" key="1">
    <source>
        <dbReference type="EMBL" id="CCB46134.1"/>
    </source>
</evidence>
<dbReference type="PANTHER" id="PTHR35122:SF2">
    <property type="entry name" value="OS04G0598000 PROTEIN"/>
    <property type="match status" value="1"/>
</dbReference>
<protein>
    <submittedName>
        <fullName evidence="1">Uncharacterized protein</fullName>
    </submittedName>
</protein>
<sequence>MGLCSRSAHFCVYDNNPDDQFCPGVVPDELIQPQSDKYWAPHPQTGVFGPAAEQTAAAAAGGGGAGRDQSFYSCYMLSCP</sequence>
<dbReference type="OrthoDB" id="606645at2759"/>
<evidence type="ECO:0000313" key="2">
    <source>
        <dbReference type="Proteomes" id="UP000009183"/>
    </source>
</evidence>
<name>F6H1R5_VITVI</name>
<dbReference type="PaxDb" id="29760-VIT_12s0055g00400.t01"/>
<dbReference type="EMBL" id="FN595228">
    <property type="protein sequence ID" value="CCB46134.1"/>
    <property type="molecule type" value="Genomic_DNA"/>
</dbReference>
<organism evidence="1 2">
    <name type="scientific">Vitis vinifera</name>
    <name type="common">Grape</name>
    <dbReference type="NCBI Taxonomy" id="29760"/>
    <lineage>
        <taxon>Eukaryota</taxon>
        <taxon>Viridiplantae</taxon>
        <taxon>Streptophyta</taxon>
        <taxon>Embryophyta</taxon>
        <taxon>Tracheophyta</taxon>
        <taxon>Spermatophyta</taxon>
        <taxon>Magnoliopsida</taxon>
        <taxon>eudicotyledons</taxon>
        <taxon>Gunneridae</taxon>
        <taxon>Pentapetalae</taxon>
        <taxon>rosids</taxon>
        <taxon>Vitales</taxon>
        <taxon>Vitaceae</taxon>
        <taxon>Viteae</taxon>
        <taxon>Vitis</taxon>
    </lineage>
</organism>
<dbReference type="Proteomes" id="UP000009183">
    <property type="component" value="Chromosome 12"/>
</dbReference>
<dbReference type="InterPro" id="IPR039291">
    <property type="entry name" value="At5g17165-like"/>
</dbReference>
<dbReference type="ExpressionAtlas" id="F6H1R5">
    <property type="expression patterns" value="baseline and differential"/>
</dbReference>
<dbReference type="AlphaFoldDB" id="F6H1R5"/>
<dbReference type="HOGENOM" id="CLU_2594660_0_0_1"/>
<keyword evidence="2" id="KW-1185">Reference proteome</keyword>
<accession>F6H1R5</accession>
<dbReference type="STRING" id="29760.F6H1R5"/>